<proteinExistence type="predicted"/>
<dbReference type="EMBL" id="JACHBK010000013">
    <property type="protein sequence ID" value="MBB5538266.1"/>
    <property type="molecule type" value="Genomic_DNA"/>
</dbReference>
<keyword evidence="2" id="KW-1185">Reference proteome</keyword>
<dbReference type="AlphaFoldDB" id="A0A7W8XB24"/>
<evidence type="ECO:0000313" key="2">
    <source>
        <dbReference type="Proteomes" id="UP000585507"/>
    </source>
</evidence>
<comment type="caution">
    <text evidence="1">The sequence shown here is derived from an EMBL/GenBank/DDBJ whole genome shotgun (WGS) entry which is preliminary data.</text>
</comment>
<sequence length="35" mass="3967">MATGDLHGQFLDQEAVSVVRRSRIRRGVGNKEKRV</sequence>
<dbReference type="Proteomes" id="UP000585507">
    <property type="component" value="Unassembled WGS sequence"/>
</dbReference>
<evidence type="ECO:0000313" key="1">
    <source>
        <dbReference type="EMBL" id="MBB5538266.1"/>
    </source>
</evidence>
<name>A0A7W8XB24_9HYPH</name>
<accession>A0A7W8XB24</accession>
<gene>
    <name evidence="1" type="ORF">GGD55_004996</name>
</gene>
<protein>
    <submittedName>
        <fullName evidence="1">Uncharacterized protein</fullName>
    </submittedName>
</protein>
<reference evidence="1 2" key="1">
    <citation type="submission" date="2020-08" db="EMBL/GenBank/DDBJ databases">
        <title>Genomic Encyclopedia of Type Strains, Phase IV (KMG-V): Genome sequencing to study the core and pangenomes of soil and plant-associated prokaryotes.</title>
        <authorList>
            <person name="Whitman W."/>
        </authorList>
    </citation>
    <scope>NUCLEOTIDE SEQUENCE [LARGE SCALE GENOMIC DNA]</scope>
    <source>
        <strain evidence="1 2">SEMIA 4084</strain>
    </source>
</reference>
<organism evidence="1 2">
    <name type="scientific">Rhizobium giardinii</name>
    <dbReference type="NCBI Taxonomy" id="56731"/>
    <lineage>
        <taxon>Bacteria</taxon>
        <taxon>Pseudomonadati</taxon>
        <taxon>Pseudomonadota</taxon>
        <taxon>Alphaproteobacteria</taxon>
        <taxon>Hyphomicrobiales</taxon>
        <taxon>Rhizobiaceae</taxon>
        <taxon>Rhizobium/Agrobacterium group</taxon>
        <taxon>Rhizobium</taxon>
    </lineage>
</organism>